<dbReference type="STRING" id="333138.LQ50_06765"/>
<dbReference type="InterPro" id="IPR001753">
    <property type="entry name" value="Enoyl-CoA_hydra/iso"/>
</dbReference>
<dbReference type="GO" id="GO:0006635">
    <property type="term" value="P:fatty acid beta-oxidation"/>
    <property type="evidence" value="ECO:0007669"/>
    <property type="project" value="TreeGrafter"/>
</dbReference>
<comment type="similarity">
    <text evidence="2 13">Belongs to the enoyl-CoA hydratase/isomerase family.</text>
</comment>
<evidence type="ECO:0000256" key="9">
    <source>
        <dbReference type="ARBA" id="ARBA00042052"/>
    </source>
</evidence>
<comment type="catalytic activity">
    <reaction evidence="6">
        <text>(2R)-ethylmalonyl-CoA + H(+) = butanoyl-CoA + CO2</text>
        <dbReference type="Rhea" id="RHEA:59540"/>
        <dbReference type="ChEBI" id="CHEBI:15378"/>
        <dbReference type="ChEBI" id="CHEBI:16526"/>
        <dbReference type="ChEBI" id="CHEBI:57371"/>
        <dbReference type="ChEBI" id="CHEBI:85316"/>
        <dbReference type="EC" id="4.1.1.94"/>
    </reaction>
    <physiologicalReaction direction="left-to-right" evidence="6">
        <dbReference type="Rhea" id="RHEA:59541"/>
    </physiologicalReaction>
</comment>
<evidence type="ECO:0000256" key="13">
    <source>
        <dbReference type="RuleBase" id="RU003707"/>
    </source>
</evidence>
<dbReference type="EMBL" id="JRJU01000006">
    <property type="protein sequence ID" value="KHF40792.1"/>
    <property type="molecule type" value="Genomic_DNA"/>
</dbReference>
<name>A0A0B0IIV7_9BACI</name>
<dbReference type="InterPro" id="IPR029045">
    <property type="entry name" value="ClpP/crotonase-like_dom_sf"/>
</dbReference>
<evidence type="ECO:0000256" key="10">
    <source>
        <dbReference type="ARBA" id="ARBA00042182"/>
    </source>
</evidence>
<dbReference type="Gene3D" id="3.90.226.10">
    <property type="entry name" value="2-enoyl-CoA Hydratase, Chain A, domain 1"/>
    <property type="match status" value="1"/>
</dbReference>
<comment type="catalytic activity">
    <reaction evidence="11">
        <text>(S)-methylmalonyl-CoA + H(+) = propanoyl-CoA + CO2</text>
        <dbReference type="Rhea" id="RHEA:61340"/>
        <dbReference type="ChEBI" id="CHEBI:15378"/>
        <dbReference type="ChEBI" id="CHEBI:16526"/>
        <dbReference type="ChEBI" id="CHEBI:57327"/>
        <dbReference type="ChEBI" id="CHEBI:57392"/>
        <dbReference type="EC" id="4.1.1.94"/>
    </reaction>
    <physiologicalReaction direction="left-to-right" evidence="11">
        <dbReference type="Rhea" id="RHEA:61341"/>
    </physiologicalReaction>
</comment>
<evidence type="ECO:0000313" key="15">
    <source>
        <dbReference type="Proteomes" id="UP000030832"/>
    </source>
</evidence>
<comment type="catalytic activity">
    <reaction evidence="5">
        <text>(2S)-ethylmalonyl-CoA + H(+) = butanoyl-CoA + CO2</text>
        <dbReference type="Rhea" id="RHEA:32131"/>
        <dbReference type="ChEBI" id="CHEBI:15378"/>
        <dbReference type="ChEBI" id="CHEBI:16526"/>
        <dbReference type="ChEBI" id="CHEBI:57371"/>
        <dbReference type="ChEBI" id="CHEBI:60909"/>
        <dbReference type="EC" id="4.1.1.94"/>
    </reaction>
    <physiologicalReaction direction="left-to-right" evidence="5">
        <dbReference type="Rhea" id="RHEA:32132"/>
    </physiologicalReaction>
</comment>
<dbReference type="PANTHER" id="PTHR11941">
    <property type="entry name" value="ENOYL-COA HYDRATASE-RELATED"/>
    <property type="match status" value="1"/>
</dbReference>
<proteinExistence type="inferred from homology"/>
<comment type="function">
    <text evidence="12">Decarboxylates ethylmalonyl-CoA, a potentially toxic metabolite, to form butyryl-CoA, suggesting it might be involved in metabolite proofreading. Acts preferentially on (S)-ethylmalonyl-CoA but also has some activity on the (R)-isomer. Also has methylmalonyl-CoA decarboxylase activity at lower level.</text>
</comment>
<dbReference type="Proteomes" id="UP000030832">
    <property type="component" value="Unassembled WGS sequence"/>
</dbReference>
<accession>A0A0B0IIV7</accession>
<comment type="caution">
    <text evidence="14">The sequence shown here is derived from an EMBL/GenBank/DDBJ whole genome shotgun (WGS) entry which is preliminary data.</text>
</comment>
<protein>
    <recommendedName>
        <fullName evidence="8">Ethylmalonyl-CoA decarboxylase</fullName>
        <ecNumber evidence="7">4.1.1.94</ecNumber>
    </recommendedName>
    <alternativeName>
        <fullName evidence="10">Enoyl-CoA hydratase domain-containing protein 1</fullName>
    </alternativeName>
    <alternativeName>
        <fullName evidence="9">Methylmalonyl-CoA decarboxylase</fullName>
    </alternativeName>
</protein>
<evidence type="ECO:0000256" key="8">
    <source>
        <dbReference type="ARBA" id="ARBA00039903"/>
    </source>
</evidence>
<evidence type="ECO:0000256" key="12">
    <source>
        <dbReference type="ARBA" id="ARBA00056546"/>
    </source>
</evidence>
<evidence type="ECO:0000256" key="7">
    <source>
        <dbReference type="ARBA" id="ARBA00038883"/>
    </source>
</evidence>
<dbReference type="EC" id="4.1.1.94" evidence="7"/>
<keyword evidence="4" id="KW-0456">Lyase</keyword>
<sequence>MANVLLEQNSNGVTWIRINREEIRNAVNFEVMEELNDLLTIAEKDESKVVIISGIGKKAFCSGGDLSAFQHILSEDAARRMLMKMGAVIERIAFFPKITIAALNGTAVGGGAELASACDFRIAAPHIKVGFVQANLAITTGWGGGTLLLERIAKLEALQMLLSAKMYSTEELIRNGFIQHVITKEPFEEGVIDFAGPFLNKTKGVIQAYKGRYIDHLDQGRIHLNMKNEIAECAKLWEEKEHHEAVLAFLKKSKNI</sequence>
<evidence type="ECO:0000256" key="1">
    <source>
        <dbReference type="ARBA" id="ARBA00004514"/>
    </source>
</evidence>
<dbReference type="CDD" id="cd06558">
    <property type="entry name" value="crotonase-like"/>
    <property type="match status" value="1"/>
</dbReference>
<keyword evidence="3" id="KW-0963">Cytoplasm</keyword>
<dbReference type="GO" id="GO:0004492">
    <property type="term" value="F:methyl/ethyl malonyl-CoA decarboxylase activity"/>
    <property type="evidence" value="ECO:0007669"/>
    <property type="project" value="UniProtKB-EC"/>
</dbReference>
<evidence type="ECO:0000256" key="4">
    <source>
        <dbReference type="ARBA" id="ARBA00023239"/>
    </source>
</evidence>
<organism evidence="14 15">
    <name type="scientific">Halalkalibacter okhensis</name>
    <dbReference type="NCBI Taxonomy" id="333138"/>
    <lineage>
        <taxon>Bacteria</taxon>
        <taxon>Bacillati</taxon>
        <taxon>Bacillota</taxon>
        <taxon>Bacilli</taxon>
        <taxon>Bacillales</taxon>
        <taxon>Bacillaceae</taxon>
        <taxon>Halalkalibacter</taxon>
    </lineage>
</organism>
<dbReference type="Pfam" id="PF00378">
    <property type="entry name" value="ECH_1"/>
    <property type="match status" value="1"/>
</dbReference>
<evidence type="ECO:0000256" key="11">
    <source>
        <dbReference type="ARBA" id="ARBA00047446"/>
    </source>
</evidence>
<dbReference type="RefSeq" id="WP_034627260.1">
    <property type="nucleotide sequence ID" value="NZ_JRJU01000006.1"/>
</dbReference>
<dbReference type="PANTHER" id="PTHR11941:SF27">
    <property type="entry name" value="ETHYLMALONYL-COA DECARBOXYLASE"/>
    <property type="match status" value="1"/>
</dbReference>
<dbReference type="InterPro" id="IPR018376">
    <property type="entry name" value="Enoyl-CoA_hyd/isom_CS"/>
</dbReference>
<evidence type="ECO:0000256" key="5">
    <source>
        <dbReference type="ARBA" id="ARBA00036343"/>
    </source>
</evidence>
<evidence type="ECO:0000256" key="2">
    <source>
        <dbReference type="ARBA" id="ARBA00005254"/>
    </source>
</evidence>
<dbReference type="PROSITE" id="PS00166">
    <property type="entry name" value="ENOYL_COA_HYDRATASE"/>
    <property type="match status" value="1"/>
</dbReference>
<evidence type="ECO:0000256" key="3">
    <source>
        <dbReference type="ARBA" id="ARBA00022490"/>
    </source>
</evidence>
<keyword evidence="15" id="KW-1185">Reference proteome</keyword>
<dbReference type="GO" id="GO:0005829">
    <property type="term" value="C:cytosol"/>
    <property type="evidence" value="ECO:0007669"/>
    <property type="project" value="UniProtKB-SubCell"/>
</dbReference>
<evidence type="ECO:0000256" key="6">
    <source>
        <dbReference type="ARBA" id="ARBA00036541"/>
    </source>
</evidence>
<comment type="subcellular location">
    <subcellularLocation>
        <location evidence="1">Cytoplasm</location>
        <location evidence="1">Cytosol</location>
    </subcellularLocation>
</comment>
<dbReference type="AlphaFoldDB" id="A0A0B0IIV7"/>
<evidence type="ECO:0000313" key="14">
    <source>
        <dbReference type="EMBL" id="KHF40792.1"/>
    </source>
</evidence>
<reference evidence="14 15" key="1">
    <citation type="submission" date="2014-09" db="EMBL/GenBank/DDBJ databases">
        <title>Genome sequencing and annotation of Bacillus Okhensis strain Kh10-101T.</title>
        <authorList>
            <person name="Prakash J.S."/>
        </authorList>
    </citation>
    <scope>NUCLEOTIDE SEQUENCE [LARGE SCALE GENOMIC DNA]</scope>
    <source>
        <strain evidence="15">Kh10-101T</strain>
    </source>
</reference>
<gene>
    <name evidence="14" type="ORF">LQ50_06765</name>
</gene>
<dbReference type="SUPFAM" id="SSF52096">
    <property type="entry name" value="ClpP/crotonase"/>
    <property type="match status" value="1"/>
</dbReference>
<dbReference type="eggNOG" id="COG1024">
    <property type="taxonomic scope" value="Bacteria"/>
</dbReference>
<dbReference type="OrthoDB" id="9775794at2"/>